<organism evidence="2 3">
    <name type="scientific">Mesorhizobium sangaii</name>
    <dbReference type="NCBI Taxonomy" id="505389"/>
    <lineage>
        <taxon>Bacteria</taxon>
        <taxon>Pseudomonadati</taxon>
        <taxon>Pseudomonadota</taxon>
        <taxon>Alphaproteobacteria</taxon>
        <taxon>Hyphomicrobiales</taxon>
        <taxon>Phyllobacteriaceae</taxon>
        <taxon>Mesorhizobium</taxon>
    </lineage>
</organism>
<keyword evidence="3" id="KW-1185">Reference proteome</keyword>
<evidence type="ECO:0000313" key="2">
    <source>
        <dbReference type="EMBL" id="MBB6413791.1"/>
    </source>
</evidence>
<feature type="domain" description="Transposase IS4-like" evidence="1">
    <location>
        <begin position="22"/>
        <end position="92"/>
    </location>
</feature>
<gene>
    <name evidence="2" type="ORF">HNQ71_006500</name>
</gene>
<reference evidence="2 3" key="1">
    <citation type="submission" date="2020-08" db="EMBL/GenBank/DDBJ databases">
        <title>Genomic Encyclopedia of Type Strains, Phase IV (KMG-IV): sequencing the most valuable type-strain genomes for metagenomic binning, comparative biology and taxonomic classification.</title>
        <authorList>
            <person name="Goeker M."/>
        </authorList>
    </citation>
    <scope>NUCLEOTIDE SEQUENCE [LARGE SCALE GENOMIC DNA]</scope>
    <source>
        <strain evidence="2 3">DSM 100039</strain>
    </source>
</reference>
<dbReference type="Pfam" id="PF01609">
    <property type="entry name" value="DDE_Tnp_1"/>
    <property type="match status" value="1"/>
</dbReference>
<comment type="caution">
    <text evidence="2">The sequence shown here is derived from an EMBL/GenBank/DDBJ whole genome shotgun (WGS) entry which is preliminary data.</text>
</comment>
<accession>A0A841PII7</accession>
<dbReference type="GO" id="GO:0004803">
    <property type="term" value="F:transposase activity"/>
    <property type="evidence" value="ECO:0007669"/>
    <property type="project" value="InterPro"/>
</dbReference>
<dbReference type="AlphaFoldDB" id="A0A841PII7"/>
<dbReference type="InterPro" id="IPR002559">
    <property type="entry name" value="Transposase_11"/>
</dbReference>
<name>A0A841PII7_9HYPH</name>
<evidence type="ECO:0000259" key="1">
    <source>
        <dbReference type="Pfam" id="PF01609"/>
    </source>
</evidence>
<dbReference type="GO" id="GO:0003677">
    <property type="term" value="F:DNA binding"/>
    <property type="evidence" value="ECO:0007669"/>
    <property type="project" value="InterPro"/>
</dbReference>
<dbReference type="EMBL" id="JACHEF010000009">
    <property type="protein sequence ID" value="MBB6413791.1"/>
    <property type="molecule type" value="Genomic_DNA"/>
</dbReference>
<protein>
    <submittedName>
        <fullName evidence="2">Transposase</fullName>
    </submittedName>
</protein>
<dbReference type="GO" id="GO:0006313">
    <property type="term" value="P:DNA transposition"/>
    <property type="evidence" value="ECO:0007669"/>
    <property type="project" value="InterPro"/>
</dbReference>
<sequence>MGAVNGIQRNLLPVCVATTPARRSKAAKRHIITDTEGHMVGLRVHTADIQDRDGAVGVIAHSTALPVIARHLSADGGYAGEKLTQDLADLGTWTIELIKRSDGQRL</sequence>
<dbReference type="Proteomes" id="UP000556329">
    <property type="component" value="Unassembled WGS sequence"/>
</dbReference>
<evidence type="ECO:0000313" key="3">
    <source>
        <dbReference type="Proteomes" id="UP000556329"/>
    </source>
</evidence>
<proteinExistence type="predicted"/>